<dbReference type="STRING" id="1195246.AGRI_02573"/>
<reference evidence="2 3" key="1">
    <citation type="journal article" date="2012" name="J. Bacteriol.">
        <title>Genome Sequence of Pectin-Degrading Alishewanella agri, Isolated from Landfill Soil.</title>
        <authorList>
            <person name="Kim J."/>
            <person name="Jung J."/>
            <person name="Sung J.S."/>
            <person name="Chun J."/>
            <person name="Park W."/>
        </authorList>
    </citation>
    <scope>NUCLEOTIDE SEQUENCE [LARGE SCALE GENOMIC DNA]</scope>
    <source>
        <strain evidence="2 3">BL06</strain>
    </source>
</reference>
<evidence type="ECO:0000313" key="3">
    <source>
        <dbReference type="Proteomes" id="UP000035062"/>
    </source>
</evidence>
<name>I9DVC5_9ALTE</name>
<dbReference type="AlphaFoldDB" id="I9DVC5"/>
<dbReference type="SUPFAM" id="SSF54427">
    <property type="entry name" value="NTF2-like"/>
    <property type="match status" value="1"/>
</dbReference>
<protein>
    <submittedName>
        <fullName evidence="2">SEC-C motif domain-containing protein</fullName>
    </submittedName>
</protein>
<dbReference type="RefSeq" id="WP_008983460.1">
    <property type="nucleotide sequence ID" value="NZ_AKKU01000004.1"/>
</dbReference>
<dbReference type="Proteomes" id="UP000035062">
    <property type="component" value="Unassembled WGS sequence"/>
</dbReference>
<evidence type="ECO:0000259" key="1">
    <source>
        <dbReference type="Pfam" id="PF17775"/>
    </source>
</evidence>
<comment type="caution">
    <text evidence="2">The sequence shown here is derived from an EMBL/GenBank/DDBJ whole genome shotgun (WGS) entry which is preliminary data.</text>
</comment>
<organism evidence="2 3">
    <name type="scientific">Alishewanella agri BL06</name>
    <dbReference type="NCBI Taxonomy" id="1195246"/>
    <lineage>
        <taxon>Bacteria</taxon>
        <taxon>Pseudomonadati</taxon>
        <taxon>Pseudomonadota</taxon>
        <taxon>Gammaproteobacteria</taxon>
        <taxon>Alteromonadales</taxon>
        <taxon>Alteromonadaceae</taxon>
        <taxon>Alishewanella</taxon>
    </lineage>
</organism>
<dbReference type="InterPro" id="IPR048469">
    <property type="entry name" value="YchJ-like_M"/>
</dbReference>
<proteinExistence type="predicted"/>
<evidence type="ECO:0000313" key="2">
    <source>
        <dbReference type="EMBL" id="EIW90125.1"/>
    </source>
</evidence>
<sequence length="157" mass="17612">MQCYCCSGQLFEHCCHPYISGAVLPDNCEALMRSRYSAYCLADSDYLLATLAPAQRQQESAAEISAFARAVHFCKLEIIEVTNRPDAGQVSFIASFIHEQKLDFIVEVSDFAFADRWYYVSGKLRSKPTVKLGRNDLCPCGSMKKVKQCQQHLPSGQ</sequence>
<dbReference type="PATRIC" id="fig|1195246.3.peg.503"/>
<dbReference type="EMBL" id="AKKU01000004">
    <property type="protein sequence ID" value="EIW90125.1"/>
    <property type="molecule type" value="Genomic_DNA"/>
</dbReference>
<dbReference type="eggNOG" id="COG3012">
    <property type="taxonomic scope" value="Bacteria"/>
</dbReference>
<feature type="domain" description="YchJ-like middle NTF2-like" evidence="1">
    <location>
        <begin position="28"/>
        <end position="122"/>
    </location>
</feature>
<accession>I9DVC5</accession>
<gene>
    <name evidence="2" type="ORF">AGRI_02573</name>
</gene>
<dbReference type="SUPFAM" id="SSF103642">
    <property type="entry name" value="Sec-C motif"/>
    <property type="match status" value="1"/>
</dbReference>
<dbReference type="Pfam" id="PF17775">
    <property type="entry name" value="YchJ_M-like"/>
    <property type="match status" value="1"/>
</dbReference>
<dbReference type="Gene3D" id="3.10.450.50">
    <property type="match status" value="1"/>
</dbReference>
<keyword evidence="3" id="KW-1185">Reference proteome</keyword>
<dbReference type="InterPro" id="IPR032710">
    <property type="entry name" value="NTF2-like_dom_sf"/>
</dbReference>